<dbReference type="InterPro" id="IPR041217">
    <property type="entry name" value="Cas9_C"/>
</dbReference>
<evidence type="ECO:0000256" key="5">
    <source>
        <dbReference type="ARBA" id="ARBA00022801"/>
    </source>
</evidence>
<dbReference type="InterPro" id="IPR041225">
    <property type="entry name" value="Cas9_Topo"/>
</dbReference>
<evidence type="ECO:0000313" key="14">
    <source>
        <dbReference type="EMBL" id="QNE88581.1"/>
    </source>
</evidence>
<dbReference type="InterPro" id="IPR003615">
    <property type="entry name" value="HNH_nuc"/>
</dbReference>
<reference evidence="14 15" key="1">
    <citation type="submission" date="2020-07" db="EMBL/GenBank/DDBJ databases">
        <title>Complete genome and description of Corynebacterium incognita strain Marseille-Q3630 sp. nov.</title>
        <authorList>
            <person name="Boxberger M."/>
        </authorList>
    </citation>
    <scope>NUCLEOTIDE SEQUENCE [LARGE SCALE GENOMIC DNA]</scope>
    <source>
        <strain evidence="14 15">Marseille-Q3630</strain>
    </source>
</reference>
<keyword evidence="4 12" id="KW-0255">Endonuclease</keyword>
<dbReference type="InterPro" id="IPR033114">
    <property type="entry name" value="HNH_CAS9"/>
</dbReference>
<evidence type="ECO:0000256" key="9">
    <source>
        <dbReference type="ARBA" id="ARBA00023125"/>
    </source>
</evidence>
<keyword evidence="10" id="KW-0464">Manganese</keyword>
<dbReference type="Pfam" id="PF01844">
    <property type="entry name" value="HNH"/>
    <property type="match status" value="1"/>
</dbReference>
<dbReference type="RefSeq" id="WP_185174972.1">
    <property type="nucleotide sequence ID" value="NZ_CP059404.1"/>
</dbReference>
<dbReference type="GO" id="GO:0004519">
    <property type="term" value="F:endonuclease activity"/>
    <property type="evidence" value="ECO:0007669"/>
    <property type="project" value="UniProtKB-UniRule"/>
</dbReference>
<dbReference type="PROSITE" id="PS51749">
    <property type="entry name" value="HNH_CAS9"/>
    <property type="match status" value="1"/>
</dbReference>
<accession>A0A7G7CLW5</accession>
<dbReference type="AlphaFoldDB" id="A0A7G7CLW5"/>
<keyword evidence="3" id="KW-0479">Metal-binding</keyword>
<dbReference type="SMART" id="SM00507">
    <property type="entry name" value="HNHc"/>
    <property type="match status" value="1"/>
</dbReference>
<feature type="domain" description="HNH Cas9-type" evidence="13">
    <location>
        <begin position="521"/>
        <end position="682"/>
    </location>
</feature>
<evidence type="ECO:0000256" key="4">
    <source>
        <dbReference type="ARBA" id="ARBA00022759"/>
    </source>
</evidence>
<dbReference type="PANTHER" id="PTHR33877:SF1">
    <property type="entry name" value="TYPE IV METHYL-DIRECTED RESTRICTION ENZYME ECOKMCRA"/>
    <property type="match status" value="1"/>
</dbReference>
<keyword evidence="6" id="KW-0460">Magnesium</keyword>
<dbReference type="InterPro" id="IPR052892">
    <property type="entry name" value="NA-targeting_endonuclease"/>
</dbReference>
<dbReference type="NCBIfam" id="TIGR01865">
    <property type="entry name" value="cas_Csn1"/>
    <property type="match status" value="1"/>
</dbReference>
<dbReference type="GO" id="GO:0003677">
    <property type="term" value="F:DNA binding"/>
    <property type="evidence" value="ECO:0007669"/>
    <property type="project" value="UniProtKB-UniRule"/>
</dbReference>
<evidence type="ECO:0000256" key="10">
    <source>
        <dbReference type="ARBA" id="ARBA00023211"/>
    </source>
</evidence>
<evidence type="ECO:0000256" key="8">
    <source>
        <dbReference type="ARBA" id="ARBA00023118"/>
    </source>
</evidence>
<organism evidence="14 15">
    <name type="scientific">Corynebacterium incognita</name>
    <dbReference type="NCBI Taxonomy" id="2754725"/>
    <lineage>
        <taxon>Bacteria</taxon>
        <taxon>Bacillati</taxon>
        <taxon>Actinomycetota</taxon>
        <taxon>Actinomycetes</taxon>
        <taxon>Mycobacteriales</taxon>
        <taxon>Corynebacteriaceae</taxon>
        <taxon>Corynebacterium</taxon>
    </lineage>
</organism>
<dbReference type="GO" id="GO:0003723">
    <property type="term" value="F:RNA binding"/>
    <property type="evidence" value="ECO:0007669"/>
    <property type="project" value="UniProtKB-UniRule"/>
</dbReference>
<dbReference type="InterPro" id="IPR002711">
    <property type="entry name" value="HNH"/>
</dbReference>
<evidence type="ECO:0000256" key="12">
    <source>
        <dbReference type="PROSITE-ProRule" id="PRU01085"/>
    </source>
</evidence>
<keyword evidence="5 12" id="KW-0378">Hydrolase</keyword>
<dbReference type="InterPro" id="IPR040619">
    <property type="entry name" value="Cas9_alpha-helical_lobe"/>
</dbReference>
<dbReference type="Pfam" id="PF18541">
    <property type="entry name" value="RuvC_III"/>
    <property type="match status" value="1"/>
</dbReference>
<evidence type="ECO:0000256" key="11">
    <source>
        <dbReference type="ARBA" id="ARBA00046380"/>
    </source>
</evidence>
<dbReference type="Proteomes" id="UP000515743">
    <property type="component" value="Chromosome"/>
</dbReference>
<dbReference type="GO" id="GO:0008270">
    <property type="term" value="F:zinc ion binding"/>
    <property type="evidence" value="ECO:0007669"/>
    <property type="project" value="InterPro"/>
</dbReference>
<keyword evidence="7" id="KW-0694">RNA-binding</keyword>
<comment type="subunit">
    <text evidence="11">Monomer. Binds crRNA and tracrRNA.</text>
</comment>
<protein>
    <submittedName>
        <fullName evidence="14">HNH endonuclease</fullName>
    </submittedName>
</protein>
<proteinExistence type="predicted"/>
<dbReference type="InterPro" id="IPR028629">
    <property type="entry name" value="Cas9"/>
</dbReference>
<dbReference type="Pfam" id="PF17894">
    <property type="entry name" value="Cas9_Topo"/>
    <property type="match status" value="1"/>
</dbReference>
<evidence type="ECO:0000256" key="6">
    <source>
        <dbReference type="ARBA" id="ARBA00022842"/>
    </source>
</evidence>
<dbReference type="PANTHER" id="PTHR33877">
    <property type="entry name" value="SLL1193 PROTEIN"/>
    <property type="match status" value="1"/>
</dbReference>
<keyword evidence="15" id="KW-1185">Reference proteome</keyword>
<dbReference type="Pfam" id="PF18470">
    <property type="entry name" value="Cas9_a"/>
    <property type="match status" value="1"/>
</dbReference>
<gene>
    <name evidence="14" type="ORF">H0194_05505</name>
</gene>
<dbReference type="Gene3D" id="1.10.30.50">
    <property type="match status" value="1"/>
</dbReference>
<dbReference type="EMBL" id="CP059404">
    <property type="protein sequence ID" value="QNE88581.1"/>
    <property type="molecule type" value="Genomic_DNA"/>
</dbReference>
<dbReference type="Gene3D" id="3.30.70.3520">
    <property type="match status" value="1"/>
</dbReference>
<evidence type="ECO:0000256" key="1">
    <source>
        <dbReference type="ARBA" id="ARBA00001946"/>
    </source>
</evidence>
<dbReference type="KEGG" id="cik:H0194_05505"/>
<dbReference type="InterPro" id="IPR041383">
    <property type="entry name" value="RuvC_III"/>
</dbReference>
<name>A0A7G7CLW5_9CORY</name>
<dbReference type="GO" id="GO:0016787">
    <property type="term" value="F:hydrolase activity"/>
    <property type="evidence" value="ECO:0007669"/>
    <property type="project" value="UniProtKB-KW"/>
</dbReference>
<keyword evidence="8" id="KW-0051">Antiviral defense</keyword>
<evidence type="ECO:0000256" key="7">
    <source>
        <dbReference type="ARBA" id="ARBA00022884"/>
    </source>
</evidence>
<keyword evidence="9 12" id="KW-0238">DNA-binding</keyword>
<dbReference type="InterPro" id="IPR036397">
    <property type="entry name" value="RNaseH_sf"/>
</dbReference>
<dbReference type="InterPro" id="IPR040796">
    <property type="entry name" value="Cas9_b_hairpin"/>
</dbReference>
<evidence type="ECO:0000256" key="3">
    <source>
        <dbReference type="ARBA" id="ARBA00022723"/>
    </source>
</evidence>
<dbReference type="GO" id="GO:0051607">
    <property type="term" value="P:defense response to virus"/>
    <property type="evidence" value="ECO:0007669"/>
    <property type="project" value="UniProtKB-KW"/>
</dbReference>
<dbReference type="Pfam" id="PF17893">
    <property type="entry name" value="Cas9_b_hairpin"/>
    <property type="match status" value="1"/>
</dbReference>
<keyword evidence="2 12" id="KW-0540">Nuclease</keyword>
<evidence type="ECO:0000256" key="2">
    <source>
        <dbReference type="ARBA" id="ARBA00022722"/>
    </source>
</evidence>
<dbReference type="Gene3D" id="3.30.420.10">
    <property type="entry name" value="Ribonuclease H-like superfamily/Ribonuclease H"/>
    <property type="match status" value="2"/>
</dbReference>
<sequence>MDPRRYVVGIDVGSYSIGFAAVELDDQDQPTELLSIVSHLHDSGLDPDQQKTATTRLASSGVARRTRRRYRRIKKRIRRLETFLNDQGWKTLPNEYYEDPYFPWKARIELAKQRVADPARQGELLSVAIRHIAHHRGWRNPYQRVQSLYSPQGTSDAFKEIKAGIEKAKNVKLPDDATVAQLIAVADFGEDRIRGGGKNKDKKKEPEQVKSALISARLQQCDHALEINKIFEVQGLDDALRKKVIDLVFEAESPKGAQVGRVGKDPLQPNKYRALKASDAFQRYRIAALLGNLRIRENNESKPLNPNQFKVLFDYLVSLPAKTEPEWILVAEQLDIDRGQLQGTATITDDGERAGARPPVHDTNRIIEGSKAKELAKWWKAAPQEHRDAMLKALSNADNIDLDSPEGAVVQAFFVSVSEEEHEKLDSLHLPFGRAAYSEDTLRRLTKRMVSEGVDLYTARRQEFGIPEDWAPPAQPVGEPVGNPAVDRVLKEVARWLDAAADEWGAPQSVVIEHVRDGFSSESVAREIDRENNKRAKRNNELFKELNDKLGTTGKRSRADLWRYQSVQRQNSQCAYCGSPITFQNCEMDHIVPQKGEGSTNTRDNLVAVCHRCNLSKSNAVFSVWAKQCNIPGVSLKEAIDRTRHWNHDPGQSSKDAKKFTQKVIERLRRTTQDEPLDARSIESVAWMANELRSRIAFRFQDTDTKVNVYRGAITAQARMAAGISDNLRFVDGTGKSRFDRRHHAVDAAVVSLLTPYVAQTLALRSNMKRESELKRTPPQWKEFTGSDAAHRAAWARWQPRMHKLGQLLQDALTNDRIPVKTNLRLRIGNGRAHEDSIGALATLKVSSAIPVEVIDRAASEALWCALTREPDFDWKDGLPANPERSIRVNGTHFGPDDEVEFFPVAAGAIKVRGGYAEISRFHHARIYRIDGGKKPAFAMLRVYSHDAAKFRNEDVFTAELTQQTISMRQAEPKLRKALREGTATYLGWIVTDDELHINPHPFNSGQVGNFQQEIGPTTRWRVDGFYSNSRFRLRPLQLSAEGLKDKNGVLKYHADVAKVVDSRGWITAVNVLWGAGDVVVVRRDALGRVRLRSAAHLPITWKA</sequence>
<evidence type="ECO:0000313" key="15">
    <source>
        <dbReference type="Proteomes" id="UP000515743"/>
    </source>
</evidence>
<dbReference type="Pfam" id="PF18525">
    <property type="entry name" value="Cas9_C"/>
    <property type="match status" value="1"/>
</dbReference>
<evidence type="ECO:0000259" key="13">
    <source>
        <dbReference type="PROSITE" id="PS51749"/>
    </source>
</evidence>
<comment type="cofactor">
    <cofactor evidence="1">
        <name>Mg(2+)</name>
        <dbReference type="ChEBI" id="CHEBI:18420"/>
    </cofactor>
</comment>